<evidence type="ECO:0000313" key="3">
    <source>
        <dbReference type="Proteomes" id="UP001189429"/>
    </source>
</evidence>
<dbReference type="EMBL" id="CAUYUJ010013969">
    <property type="protein sequence ID" value="CAK0837003.1"/>
    <property type="molecule type" value="Genomic_DNA"/>
</dbReference>
<name>A0ABN9SXK2_9DINO</name>
<comment type="caution">
    <text evidence="2">The sequence shown here is derived from an EMBL/GenBank/DDBJ whole genome shotgun (WGS) entry which is preliminary data.</text>
</comment>
<reference evidence="2" key="1">
    <citation type="submission" date="2023-10" db="EMBL/GenBank/DDBJ databases">
        <authorList>
            <person name="Chen Y."/>
            <person name="Shah S."/>
            <person name="Dougan E. K."/>
            <person name="Thang M."/>
            <person name="Chan C."/>
        </authorList>
    </citation>
    <scope>NUCLEOTIDE SEQUENCE [LARGE SCALE GENOMIC DNA]</scope>
</reference>
<feature type="compositionally biased region" description="Basic residues" evidence="1">
    <location>
        <begin position="49"/>
        <end position="62"/>
    </location>
</feature>
<protein>
    <submittedName>
        <fullName evidence="2">Uncharacterized protein</fullName>
    </submittedName>
</protein>
<evidence type="ECO:0000256" key="1">
    <source>
        <dbReference type="SAM" id="MobiDB-lite"/>
    </source>
</evidence>
<keyword evidence="3" id="KW-1185">Reference proteome</keyword>
<feature type="region of interest" description="Disordered" evidence="1">
    <location>
        <begin position="41"/>
        <end position="94"/>
    </location>
</feature>
<evidence type="ECO:0000313" key="2">
    <source>
        <dbReference type="EMBL" id="CAK0837003.1"/>
    </source>
</evidence>
<organism evidence="2 3">
    <name type="scientific">Prorocentrum cordatum</name>
    <dbReference type="NCBI Taxonomy" id="2364126"/>
    <lineage>
        <taxon>Eukaryota</taxon>
        <taxon>Sar</taxon>
        <taxon>Alveolata</taxon>
        <taxon>Dinophyceae</taxon>
        <taxon>Prorocentrales</taxon>
        <taxon>Prorocentraceae</taxon>
        <taxon>Prorocentrum</taxon>
    </lineage>
</organism>
<dbReference type="Proteomes" id="UP001189429">
    <property type="component" value="Unassembled WGS sequence"/>
</dbReference>
<accession>A0ABN9SXK2</accession>
<proteinExistence type="predicted"/>
<feature type="compositionally biased region" description="Low complexity" evidence="1">
    <location>
        <begin position="79"/>
        <end position="88"/>
    </location>
</feature>
<sequence>RFWLKPFPLEQHRLCQPRPDPLGSPPALVAKEGYGSLGLSHSRPAFASPRRRRRVHRRRRPGFHLLQAARAERSGQRRGGSSTSLSTSCVQPSGSYTTQQVNVGGAITSISAAGAFDVYFSVCASGSVSVWADDAVMPAVSVAQSGGTLTIGYQGCVNGNRRYRKPKVTICGAFFVSKVQAWSSRATPPSAA</sequence>
<feature type="non-terminal residue" evidence="2">
    <location>
        <position position="1"/>
    </location>
</feature>
<dbReference type="Gene3D" id="2.160.20.120">
    <property type="match status" value="1"/>
</dbReference>
<gene>
    <name evidence="2" type="ORF">PCOR1329_LOCUS33328</name>
</gene>